<sequence length="281" mass="30579">MSQTSPEAVSRSNYQAIFDSALEVYKSKTGKDLTSHPLLCSIETCHSPDAVLAVLQAQILGPGKPESNGDKLLARLNPMINVLNAFSVTISGVVSPAYPPVGVIFTGIGVLLSAAGAVSSSRDLLLGLFERIENIFRRLEIYIEVPRTPGMMDAIVKVMVEVLSILAIATKEINQRRASTFLKKLVKRTKIEDALRRLEEVTLEEARMAAAESLKAVHGVGSNVQDTLKAVEDRMRGMEGVLQGVGDRLQGVDDRVKDIGDKVARNRHYRSQMGSMTGFSE</sequence>
<dbReference type="EMBL" id="WHVB01000022">
    <property type="protein sequence ID" value="KAF8471647.1"/>
    <property type="molecule type" value="Genomic_DNA"/>
</dbReference>
<dbReference type="InterPro" id="IPR031350">
    <property type="entry name" value="Goodbye_dom"/>
</dbReference>
<dbReference type="Proteomes" id="UP000759537">
    <property type="component" value="Unassembled WGS sequence"/>
</dbReference>
<proteinExistence type="predicted"/>
<keyword evidence="3" id="KW-1185">Reference proteome</keyword>
<comment type="caution">
    <text evidence="2">The sequence shown here is derived from an EMBL/GenBank/DDBJ whole genome shotgun (WGS) entry which is preliminary data.</text>
</comment>
<dbReference type="Pfam" id="PF17109">
    <property type="entry name" value="Goodbye"/>
    <property type="match status" value="1"/>
</dbReference>
<evidence type="ECO:0000259" key="1">
    <source>
        <dbReference type="Pfam" id="PF17109"/>
    </source>
</evidence>
<evidence type="ECO:0000313" key="2">
    <source>
        <dbReference type="EMBL" id="KAF8471647.1"/>
    </source>
</evidence>
<name>A0A9P5MMT0_9AGAM</name>
<reference evidence="2" key="1">
    <citation type="submission" date="2019-10" db="EMBL/GenBank/DDBJ databases">
        <authorList>
            <consortium name="DOE Joint Genome Institute"/>
            <person name="Kuo A."/>
            <person name="Miyauchi S."/>
            <person name="Kiss E."/>
            <person name="Drula E."/>
            <person name="Kohler A."/>
            <person name="Sanchez-Garcia M."/>
            <person name="Andreopoulos B."/>
            <person name="Barry K.W."/>
            <person name="Bonito G."/>
            <person name="Buee M."/>
            <person name="Carver A."/>
            <person name="Chen C."/>
            <person name="Cichocki N."/>
            <person name="Clum A."/>
            <person name="Culley D."/>
            <person name="Crous P.W."/>
            <person name="Fauchery L."/>
            <person name="Girlanda M."/>
            <person name="Hayes R."/>
            <person name="Keri Z."/>
            <person name="LaButti K."/>
            <person name="Lipzen A."/>
            <person name="Lombard V."/>
            <person name="Magnuson J."/>
            <person name="Maillard F."/>
            <person name="Morin E."/>
            <person name="Murat C."/>
            <person name="Nolan M."/>
            <person name="Ohm R."/>
            <person name="Pangilinan J."/>
            <person name="Pereira M."/>
            <person name="Perotto S."/>
            <person name="Peter M."/>
            <person name="Riley R."/>
            <person name="Sitrit Y."/>
            <person name="Stielow B."/>
            <person name="Szollosi G."/>
            <person name="Zifcakova L."/>
            <person name="Stursova M."/>
            <person name="Spatafora J.W."/>
            <person name="Tedersoo L."/>
            <person name="Vaario L.-M."/>
            <person name="Yamada A."/>
            <person name="Yan M."/>
            <person name="Wang P."/>
            <person name="Xu J."/>
            <person name="Bruns T."/>
            <person name="Baldrian P."/>
            <person name="Vilgalys R."/>
            <person name="Henrissat B."/>
            <person name="Grigoriev I.V."/>
            <person name="Hibbett D."/>
            <person name="Nagy L.G."/>
            <person name="Martin F.M."/>
        </authorList>
    </citation>
    <scope>NUCLEOTIDE SEQUENCE</scope>
    <source>
        <strain evidence="2">Prilba</strain>
    </source>
</reference>
<accession>A0A9P5MMT0</accession>
<reference evidence="2" key="2">
    <citation type="journal article" date="2020" name="Nat. Commun.">
        <title>Large-scale genome sequencing of mycorrhizal fungi provides insights into the early evolution of symbiotic traits.</title>
        <authorList>
            <person name="Miyauchi S."/>
            <person name="Kiss E."/>
            <person name="Kuo A."/>
            <person name="Drula E."/>
            <person name="Kohler A."/>
            <person name="Sanchez-Garcia M."/>
            <person name="Morin E."/>
            <person name="Andreopoulos B."/>
            <person name="Barry K.W."/>
            <person name="Bonito G."/>
            <person name="Buee M."/>
            <person name="Carver A."/>
            <person name="Chen C."/>
            <person name="Cichocki N."/>
            <person name="Clum A."/>
            <person name="Culley D."/>
            <person name="Crous P.W."/>
            <person name="Fauchery L."/>
            <person name="Girlanda M."/>
            <person name="Hayes R.D."/>
            <person name="Keri Z."/>
            <person name="LaButti K."/>
            <person name="Lipzen A."/>
            <person name="Lombard V."/>
            <person name="Magnuson J."/>
            <person name="Maillard F."/>
            <person name="Murat C."/>
            <person name="Nolan M."/>
            <person name="Ohm R.A."/>
            <person name="Pangilinan J."/>
            <person name="Pereira M.F."/>
            <person name="Perotto S."/>
            <person name="Peter M."/>
            <person name="Pfister S."/>
            <person name="Riley R."/>
            <person name="Sitrit Y."/>
            <person name="Stielow J.B."/>
            <person name="Szollosi G."/>
            <person name="Zifcakova L."/>
            <person name="Stursova M."/>
            <person name="Spatafora J.W."/>
            <person name="Tedersoo L."/>
            <person name="Vaario L.M."/>
            <person name="Yamada A."/>
            <person name="Yan M."/>
            <person name="Wang P."/>
            <person name="Xu J."/>
            <person name="Bruns T."/>
            <person name="Baldrian P."/>
            <person name="Vilgalys R."/>
            <person name="Dunand C."/>
            <person name="Henrissat B."/>
            <person name="Grigoriev I.V."/>
            <person name="Hibbett D."/>
            <person name="Nagy L.G."/>
            <person name="Martin F.M."/>
        </authorList>
    </citation>
    <scope>NUCLEOTIDE SEQUENCE</scope>
    <source>
        <strain evidence="2">Prilba</strain>
    </source>
</reference>
<protein>
    <recommendedName>
        <fullName evidence="1">Fungal STAND N-terminal Goodbye domain-containing protein</fullName>
    </recommendedName>
</protein>
<feature type="domain" description="Fungal STAND N-terminal Goodbye" evidence="1">
    <location>
        <begin position="18"/>
        <end position="142"/>
    </location>
</feature>
<dbReference type="AlphaFoldDB" id="A0A9P5MMT0"/>
<gene>
    <name evidence="2" type="ORF">DFH94DRAFT_847323</name>
</gene>
<organism evidence="2 3">
    <name type="scientific">Russula ochroleuca</name>
    <dbReference type="NCBI Taxonomy" id="152965"/>
    <lineage>
        <taxon>Eukaryota</taxon>
        <taxon>Fungi</taxon>
        <taxon>Dikarya</taxon>
        <taxon>Basidiomycota</taxon>
        <taxon>Agaricomycotina</taxon>
        <taxon>Agaricomycetes</taxon>
        <taxon>Russulales</taxon>
        <taxon>Russulaceae</taxon>
        <taxon>Russula</taxon>
    </lineage>
</organism>
<dbReference type="OrthoDB" id="3282954at2759"/>
<evidence type="ECO:0000313" key="3">
    <source>
        <dbReference type="Proteomes" id="UP000759537"/>
    </source>
</evidence>